<name>A0A1H4MSJ3_STRMJ</name>
<keyword evidence="2" id="KW-1133">Transmembrane helix</keyword>
<evidence type="ECO:0000256" key="1">
    <source>
        <dbReference type="SAM" id="MobiDB-lite"/>
    </source>
</evidence>
<feature type="region of interest" description="Disordered" evidence="1">
    <location>
        <begin position="1"/>
        <end position="32"/>
    </location>
</feature>
<evidence type="ECO:0000313" key="3">
    <source>
        <dbReference type="EMBL" id="SEB86051.1"/>
    </source>
</evidence>
<gene>
    <name evidence="3" type="ORF">SAMN04490356_1960</name>
</gene>
<evidence type="ECO:0000256" key="2">
    <source>
        <dbReference type="SAM" id="Phobius"/>
    </source>
</evidence>
<dbReference type="Proteomes" id="UP000198609">
    <property type="component" value="Unassembled WGS sequence"/>
</dbReference>
<dbReference type="NCBIfam" id="NF038083">
    <property type="entry name" value="CU044_5270_fam"/>
    <property type="match status" value="1"/>
</dbReference>
<evidence type="ECO:0000313" key="4">
    <source>
        <dbReference type="Proteomes" id="UP000198609"/>
    </source>
</evidence>
<evidence type="ECO:0008006" key="5">
    <source>
        <dbReference type="Google" id="ProtNLM"/>
    </source>
</evidence>
<sequence>MARKRHDVMKTLADARPPELDPSHLAGSARSRRDLETILAGRAEAPELRRSPRMFTWRWALPVAATAAAAGVLVATLPRGGSDAEGSRTSAGPGPTADGARHIPADGRLALQHVADRLDGTAADEGTYWQVTTRSGWIGVVDASGETFAVSSSEKQQRSFGVRPGTESLNVMGLDATTKPRGERDAARWRAAGSPKDLTLADTGRGGGRLGLRIETGAGKRPMVDRINSGDRIAALGARNVTYEDLRKLPGDSAKLKEVLADLYREDGGREVRGRTEWMWRQAAGLIGLPVKAEVRAAAYRVIAGLPGIRALGEVTDPLGREGVGFALPASDRPGYGTGRSELIVDPSTGALLSEQEVLTEPDAKAAEAGLTSGTVVNYSATVRSEWTDRQLKAPEAPETSE</sequence>
<keyword evidence="4" id="KW-1185">Reference proteome</keyword>
<reference evidence="4" key="1">
    <citation type="submission" date="2016-10" db="EMBL/GenBank/DDBJ databases">
        <authorList>
            <person name="Varghese N."/>
            <person name="Submissions S."/>
        </authorList>
    </citation>
    <scope>NUCLEOTIDE SEQUENCE [LARGE SCALE GENOMIC DNA]</scope>
    <source>
        <strain evidence="4">DSM 40318</strain>
    </source>
</reference>
<dbReference type="EMBL" id="FNST01000002">
    <property type="protein sequence ID" value="SEB86051.1"/>
    <property type="molecule type" value="Genomic_DNA"/>
</dbReference>
<feature type="region of interest" description="Disordered" evidence="1">
    <location>
        <begin position="79"/>
        <end position="102"/>
    </location>
</feature>
<feature type="transmembrane region" description="Helical" evidence="2">
    <location>
        <begin position="59"/>
        <end position="78"/>
    </location>
</feature>
<keyword evidence="2" id="KW-0812">Transmembrane</keyword>
<dbReference type="InterPro" id="IPR047789">
    <property type="entry name" value="CU044_5270-like"/>
</dbReference>
<accession>A0A1H4MSJ3</accession>
<protein>
    <recommendedName>
        <fullName evidence="5">CU044_5270 family protein</fullName>
    </recommendedName>
</protein>
<proteinExistence type="predicted"/>
<dbReference type="AlphaFoldDB" id="A0A1H4MSJ3"/>
<organism evidence="3 4">
    <name type="scientific">Streptomyces melanosporofaciens</name>
    <dbReference type="NCBI Taxonomy" id="67327"/>
    <lineage>
        <taxon>Bacteria</taxon>
        <taxon>Bacillati</taxon>
        <taxon>Actinomycetota</taxon>
        <taxon>Actinomycetes</taxon>
        <taxon>Kitasatosporales</taxon>
        <taxon>Streptomycetaceae</taxon>
        <taxon>Streptomyces</taxon>
        <taxon>Streptomyces violaceusniger group</taxon>
    </lineage>
</organism>
<keyword evidence="2" id="KW-0472">Membrane</keyword>
<dbReference type="RefSeq" id="WP_093461594.1">
    <property type="nucleotide sequence ID" value="NZ_FNST01000002.1"/>
</dbReference>